<dbReference type="AlphaFoldDB" id="A0A4S2KIJ9"/>
<organism evidence="2 3">
    <name type="scientific">Temnothorax longispinosus</name>
    <dbReference type="NCBI Taxonomy" id="300112"/>
    <lineage>
        <taxon>Eukaryota</taxon>
        <taxon>Metazoa</taxon>
        <taxon>Ecdysozoa</taxon>
        <taxon>Arthropoda</taxon>
        <taxon>Hexapoda</taxon>
        <taxon>Insecta</taxon>
        <taxon>Pterygota</taxon>
        <taxon>Neoptera</taxon>
        <taxon>Endopterygota</taxon>
        <taxon>Hymenoptera</taxon>
        <taxon>Apocrita</taxon>
        <taxon>Aculeata</taxon>
        <taxon>Formicoidea</taxon>
        <taxon>Formicidae</taxon>
        <taxon>Myrmicinae</taxon>
        <taxon>Temnothorax</taxon>
    </lineage>
</organism>
<feature type="region of interest" description="Disordered" evidence="1">
    <location>
        <begin position="54"/>
        <end position="100"/>
    </location>
</feature>
<protein>
    <submittedName>
        <fullName evidence="2">Uncharacterized protein</fullName>
    </submittedName>
</protein>
<dbReference type="Proteomes" id="UP000310200">
    <property type="component" value="Unassembled WGS sequence"/>
</dbReference>
<reference evidence="2 3" key="1">
    <citation type="journal article" date="2019" name="Philos. Trans. R. Soc. Lond., B, Biol. Sci.">
        <title>Ant behaviour and brain gene expression of defending hosts depend on the ecological success of the intruding social parasite.</title>
        <authorList>
            <person name="Kaur R."/>
            <person name="Stoldt M."/>
            <person name="Jongepier E."/>
            <person name="Feldmeyer B."/>
            <person name="Menzel F."/>
            <person name="Bornberg-Bauer E."/>
            <person name="Foitzik S."/>
        </authorList>
    </citation>
    <scope>NUCLEOTIDE SEQUENCE [LARGE SCALE GENOMIC DNA]</scope>
    <source>
        <tissue evidence="2">Whole body</tissue>
    </source>
</reference>
<evidence type="ECO:0000256" key="1">
    <source>
        <dbReference type="SAM" id="MobiDB-lite"/>
    </source>
</evidence>
<dbReference type="EMBL" id="QBLH01002148">
    <property type="protein sequence ID" value="TGZ49363.1"/>
    <property type="molecule type" value="Genomic_DNA"/>
</dbReference>
<comment type="caution">
    <text evidence="2">The sequence shown here is derived from an EMBL/GenBank/DDBJ whole genome shotgun (WGS) entry which is preliminary data.</text>
</comment>
<accession>A0A4S2KIJ9</accession>
<evidence type="ECO:0000313" key="3">
    <source>
        <dbReference type="Proteomes" id="UP000310200"/>
    </source>
</evidence>
<name>A0A4S2KIJ9_9HYME</name>
<proteinExistence type="predicted"/>
<feature type="compositionally biased region" description="Basic and acidic residues" evidence="1">
    <location>
        <begin position="71"/>
        <end position="93"/>
    </location>
</feature>
<evidence type="ECO:0000313" key="2">
    <source>
        <dbReference type="EMBL" id="TGZ49363.1"/>
    </source>
</evidence>
<keyword evidence="3" id="KW-1185">Reference proteome</keyword>
<sequence length="100" mass="11313">MRVPAMDEEGRKVIEGHLIAMGRAVIGLTGFRPCNAKLDVCCCGRLRSRHYRGLLGGGSPLKGRKTKKRTRERERGLRAEEPSKGVRERENHRANFTLTR</sequence>
<gene>
    <name evidence="2" type="ORF">DBV15_05035</name>
</gene>